<comment type="caution">
    <text evidence="3">The sequence shown here is derived from an EMBL/GenBank/DDBJ whole genome shotgun (WGS) entry which is preliminary data.</text>
</comment>
<dbReference type="AlphaFoldDB" id="A0A556AVF6"/>
<dbReference type="EMBL" id="VLTJ01000012">
    <property type="protein sequence ID" value="TSH96933.1"/>
    <property type="molecule type" value="Genomic_DNA"/>
</dbReference>
<protein>
    <submittedName>
        <fullName evidence="3">Phasin family protein</fullName>
    </submittedName>
</protein>
<evidence type="ECO:0000259" key="2">
    <source>
        <dbReference type="Pfam" id="PF09361"/>
    </source>
</evidence>
<keyword evidence="1" id="KW-0175">Coiled coil</keyword>
<dbReference type="Pfam" id="PF09361">
    <property type="entry name" value="Phasin_2"/>
    <property type="match status" value="1"/>
</dbReference>
<sequence length="150" mass="17120">MATSKKSTESTPRNPMELPTLDELKSLIGQFKLPGVDVNALAEWQRKDLEALAEANRQAYEGMKALAQRRTEMLREALTEWQENLKESTGKDAFAKQSEAAQRGMQQALDNFRELAEMEAQARNDAWKVVQERINENMANLQKLLPTRRS</sequence>
<dbReference type="InterPro" id="IPR018968">
    <property type="entry name" value="Phasin"/>
</dbReference>
<feature type="domain" description="Phasin" evidence="2">
    <location>
        <begin position="41"/>
        <end position="134"/>
    </location>
</feature>
<organism evidence="3 4">
    <name type="scientific">Verticiella sediminum</name>
    <dbReference type="NCBI Taxonomy" id="1247510"/>
    <lineage>
        <taxon>Bacteria</taxon>
        <taxon>Pseudomonadati</taxon>
        <taxon>Pseudomonadota</taxon>
        <taxon>Betaproteobacteria</taxon>
        <taxon>Burkholderiales</taxon>
        <taxon>Alcaligenaceae</taxon>
        <taxon>Verticiella</taxon>
    </lineage>
</organism>
<accession>A0A556AVF6</accession>
<feature type="coiled-coil region" evidence="1">
    <location>
        <begin position="64"/>
        <end position="125"/>
    </location>
</feature>
<proteinExistence type="predicted"/>
<reference evidence="3 4" key="1">
    <citation type="submission" date="2019-07" db="EMBL/GenBank/DDBJ databases">
        <title>Qingshengfaniella alkalisoli gen. nov., sp. nov., isolated from saline soil.</title>
        <authorList>
            <person name="Xu L."/>
            <person name="Huang X.-X."/>
            <person name="Sun J.-Q."/>
        </authorList>
    </citation>
    <scope>NUCLEOTIDE SEQUENCE [LARGE SCALE GENOMIC DNA]</scope>
    <source>
        <strain evidence="3 4">DSM 27279</strain>
    </source>
</reference>
<evidence type="ECO:0000256" key="1">
    <source>
        <dbReference type="SAM" id="Coils"/>
    </source>
</evidence>
<dbReference type="Proteomes" id="UP000318405">
    <property type="component" value="Unassembled WGS sequence"/>
</dbReference>
<keyword evidence="4" id="KW-1185">Reference proteome</keyword>
<dbReference type="RefSeq" id="WP_143947593.1">
    <property type="nucleotide sequence ID" value="NZ_BAABMB010000002.1"/>
</dbReference>
<gene>
    <name evidence="3" type="ORF">FOZ76_07840</name>
</gene>
<dbReference type="NCBIfam" id="TIGR01841">
    <property type="entry name" value="phasin"/>
    <property type="match status" value="1"/>
</dbReference>
<dbReference type="OrthoDB" id="8964077at2"/>
<evidence type="ECO:0000313" key="4">
    <source>
        <dbReference type="Proteomes" id="UP000318405"/>
    </source>
</evidence>
<dbReference type="InterPro" id="IPR010127">
    <property type="entry name" value="Phasin_subfam-1"/>
</dbReference>
<name>A0A556AVF6_9BURK</name>
<evidence type="ECO:0000313" key="3">
    <source>
        <dbReference type="EMBL" id="TSH96933.1"/>
    </source>
</evidence>